<dbReference type="PRINTS" id="PR01438">
    <property type="entry name" value="UNVRSLSTRESS"/>
</dbReference>
<dbReference type="SUPFAM" id="SSF52402">
    <property type="entry name" value="Adenine nucleotide alpha hydrolases-like"/>
    <property type="match status" value="2"/>
</dbReference>
<evidence type="ECO:0000256" key="1">
    <source>
        <dbReference type="ARBA" id="ARBA00008791"/>
    </source>
</evidence>
<name>A0A2T0GY02_ACTMO</name>
<keyword evidence="4" id="KW-1185">Reference proteome</keyword>
<protein>
    <submittedName>
        <fullName evidence="3">Universal stress protein</fullName>
    </submittedName>
</protein>
<feature type="domain" description="UspA" evidence="2">
    <location>
        <begin position="8"/>
        <end position="144"/>
    </location>
</feature>
<dbReference type="AlphaFoldDB" id="A0A2T0GY02"/>
<dbReference type="InterPro" id="IPR014729">
    <property type="entry name" value="Rossmann-like_a/b/a_fold"/>
</dbReference>
<evidence type="ECO:0000259" key="2">
    <source>
        <dbReference type="Pfam" id="PF00582"/>
    </source>
</evidence>
<dbReference type="Pfam" id="PF00582">
    <property type="entry name" value="Usp"/>
    <property type="match status" value="2"/>
</dbReference>
<dbReference type="InterPro" id="IPR006015">
    <property type="entry name" value="Universal_stress_UspA"/>
</dbReference>
<feature type="domain" description="UspA" evidence="2">
    <location>
        <begin position="156"/>
        <end position="279"/>
    </location>
</feature>
<evidence type="ECO:0000313" key="4">
    <source>
        <dbReference type="Proteomes" id="UP000239352"/>
    </source>
</evidence>
<dbReference type="RefSeq" id="WP_106113183.1">
    <property type="nucleotide sequence ID" value="NZ_PVSR01000007.1"/>
</dbReference>
<reference evidence="3 4" key="1">
    <citation type="submission" date="2018-03" db="EMBL/GenBank/DDBJ databases">
        <title>Actinopolyspora mortivallis from Sahara, screening for active biomolecules.</title>
        <authorList>
            <person name="Selama O."/>
            <person name="Wellington E.M.H."/>
            <person name="Hacene H."/>
        </authorList>
    </citation>
    <scope>NUCLEOTIDE SEQUENCE [LARGE SCALE GENOMIC DNA]</scope>
    <source>
        <strain evidence="3 4">M5A</strain>
    </source>
</reference>
<dbReference type="EMBL" id="PVSR01000007">
    <property type="protein sequence ID" value="PRW63999.1"/>
    <property type="molecule type" value="Genomic_DNA"/>
</dbReference>
<evidence type="ECO:0000313" key="3">
    <source>
        <dbReference type="EMBL" id="PRW63999.1"/>
    </source>
</evidence>
<accession>A0A2T0GY02</accession>
<dbReference type="PANTHER" id="PTHR46268:SF6">
    <property type="entry name" value="UNIVERSAL STRESS PROTEIN UP12"/>
    <property type="match status" value="1"/>
</dbReference>
<dbReference type="PANTHER" id="PTHR46268">
    <property type="entry name" value="STRESS RESPONSE PROTEIN NHAX"/>
    <property type="match status" value="1"/>
</dbReference>
<dbReference type="Proteomes" id="UP000239352">
    <property type="component" value="Unassembled WGS sequence"/>
</dbReference>
<proteinExistence type="inferred from homology"/>
<gene>
    <name evidence="3" type="ORF">CEP50_07340</name>
</gene>
<comment type="similarity">
    <text evidence="1">Belongs to the universal stress protein A family.</text>
</comment>
<organism evidence="3 4">
    <name type="scientific">Actinopolyspora mortivallis</name>
    <dbReference type="NCBI Taxonomy" id="33906"/>
    <lineage>
        <taxon>Bacteria</taxon>
        <taxon>Bacillati</taxon>
        <taxon>Actinomycetota</taxon>
        <taxon>Actinomycetes</taxon>
        <taxon>Actinopolysporales</taxon>
        <taxon>Actinopolysporaceae</taxon>
        <taxon>Actinopolyspora</taxon>
    </lineage>
</organism>
<dbReference type="InterPro" id="IPR006016">
    <property type="entry name" value="UspA"/>
</dbReference>
<dbReference type="Gene3D" id="3.40.50.620">
    <property type="entry name" value="HUPs"/>
    <property type="match status" value="2"/>
</dbReference>
<dbReference type="InParanoid" id="A0A2T0GY02"/>
<sequence>MTDSSTPRIVVGVDGSDSSTRAAVWAAHQAAWYSAKLCLVHAYVVPQRGYPRFLVPVKALRRGLREQADSALRTATEAVREAAGVRTETRTVEANPVVALLRESHGALMTVVGSRGLGGFAGMLAGSVTLGLSEHSRVPVVVVRQGRAHQAGGESPVVVGVDASPNSANAVSFAFRAAAACSAPLTAVHVHEESSAADPEQGRRLLSEQMAGEQREHPDVVVEKVVMRARVVRTLLDLARDARLLVVGNRGSGGFREMLLGSTTRSLVLHADCSVAVVPVEGGTTSRRQDGSGRER</sequence>
<comment type="caution">
    <text evidence="3">The sequence shown here is derived from an EMBL/GenBank/DDBJ whole genome shotgun (WGS) entry which is preliminary data.</text>
</comment>